<sequence>MKIDFRKTFFGLIIAGLISYVLLRQVHPGDVAHAFGALDRNYLMAALLILLMMNGLKAWRFSALLFGELSFRDLVPIVFLHNLFISFMPSRTGEVSYLYLLKKRFNVGVGQSLASLMIARVLDVLVILLLIFGTLLFAFPGQLAPVRKFLPLIVLGVIGLIVAFYVLLFQAEFLYNLLDKWFANIRLYDKRFIGSLARKGVEILGAFTRRYTHLALLRIAVVTVAIWLLTFGFEFMLFRGLGLQISYWQFLIASFFPVLTHIIPVQSFGGIGTYEATITGGFVLLGFDAGRVIPMTFAVHLVQLALTAIFGLLGYWFYRTAKIQAKI</sequence>
<evidence type="ECO:0000256" key="1">
    <source>
        <dbReference type="ARBA" id="ARBA00004651"/>
    </source>
</evidence>
<keyword evidence="3 6" id="KW-0812">Transmembrane</keyword>
<evidence type="ECO:0000256" key="2">
    <source>
        <dbReference type="ARBA" id="ARBA00022475"/>
    </source>
</evidence>
<evidence type="ECO:0000256" key="4">
    <source>
        <dbReference type="ARBA" id="ARBA00022989"/>
    </source>
</evidence>
<proteinExistence type="predicted"/>
<evidence type="ECO:0000256" key="6">
    <source>
        <dbReference type="SAM" id="Phobius"/>
    </source>
</evidence>
<protein>
    <recommendedName>
        <fullName evidence="9">Flippase-like domain-containing protein</fullName>
    </recommendedName>
</protein>
<evidence type="ECO:0008006" key="9">
    <source>
        <dbReference type="Google" id="ProtNLM"/>
    </source>
</evidence>
<keyword evidence="2" id="KW-1003">Cell membrane</keyword>
<feature type="transmembrane region" description="Helical" evidence="6">
    <location>
        <begin position="71"/>
        <end position="89"/>
    </location>
</feature>
<accession>A0A1F5PI34</accession>
<dbReference type="PANTHER" id="PTHR39087:SF2">
    <property type="entry name" value="UPF0104 MEMBRANE PROTEIN MJ1595"/>
    <property type="match status" value="1"/>
</dbReference>
<keyword evidence="4 6" id="KW-1133">Transmembrane helix</keyword>
<comment type="subcellular location">
    <subcellularLocation>
        <location evidence="1">Cell membrane</location>
        <topology evidence="1">Multi-pass membrane protein</topology>
    </subcellularLocation>
</comment>
<dbReference type="AlphaFoldDB" id="A0A1F5PI34"/>
<dbReference type="InterPro" id="IPR022791">
    <property type="entry name" value="L-PG_synthase/AglD"/>
</dbReference>
<dbReference type="EMBL" id="MFEO01000023">
    <property type="protein sequence ID" value="OGE89322.1"/>
    <property type="molecule type" value="Genomic_DNA"/>
</dbReference>
<feature type="transmembrane region" description="Helical" evidence="6">
    <location>
        <begin position="215"/>
        <end position="238"/>
    </location>
</feature>
<keyword evidence="5 6" id="KW-0472">Membrane</keyword>
<dbReference type="Proteomes" id="UP000178377">
    <property type="component" value="Unassembled WGS sequence"/>
</dbReference>
<name>A0A1F5PI34_9BACT</name>
<feature type="transmembrane region" description="Helical" evidence="6">
    <location>
        <begin position="250"/>
        <end position="272"/>
    </location>
</feature>
<feature type="transmembrane region" description="Helical" evidence="6">
    <location>
        <begin position="42"/>
        <end position="59"/>
    </location>
</feature>
<comment type="caution">
    <text evidence="7">The sequence shown here is derived from an EMBL/GenBank/DDBJ whole genome shotgun (WGS) entry which is preliminary data.</text>
</comment>
<dbReference type="STRING" id="1817828.A2722_02935"/>
<reference evidence="7 8" key="1">
    <citation type="journal article" date="2016" name="Nat. Commun.">
        <title>Thousands of microbial genomes shed light on interconnected biogeochemical processes in an aquifer system.</title>
        <authorList>
            <person name="Anantharaman K."/>
            <person name="Brown C.T."/>
            <person name="Hug L.A."/>
            <person name="Sharon I."/>
            <person name="Castelle C.J."/>
            <person name="Probst A.J."/>
            <person name="Thomas B.C."/>
            <person name="Singh A."/>
            <person name="Wilkins M.J."/>
            <person name="Karaoz U."/>
            <person name="Brodie E.L."/>
            <person name="Williams K.H."/>
            <person name="Hubbard S.S."/>
            <person name="Banfield J.F."/>
        </authorList>
    </citation>
    <scope>NUCLEOTIDE SEQUENCE [LARGE SCALE GENOMIC DNA]</scope>
</reference>
<organism evidence="7 8">
    <name type="scientific">Candidatus Doudnabacteria bacterium RIFCSPHIGHO2_01_FULL_50_11</name>
    <dbReference type="NCBI Taxonomy" id="1817828"/>
    <lineage>
        <taxon>Bacteria</taxon>
        <taxon>Candidatus Doudnaibacteriota</taxon>
    </lineage>
</organism>
<evidence type="ECO:0000313" key="7">
    <source>
        <dbReference type="EMBL" id="OGE89322.1"/>
    </source>
</evidence>
<evidence type="ECO:0000256" key="5">
    <source>
        <dbReference type="ARBA" id="ARBA00023136"/>
    </source>
</evidence>
<evidence type="ECO:0000313" key="8">
    <source>
        <dbReference type="Proteomes" id="UP000178377"/>
    </source>
</evidence>
<gene>
    <name evidence="7" type="ORF">A2722_02935</name>
</gene>
<feature type="transmembrane region" description="Helical" evidence="6">
    <location>
        <begin position="292"/>
        <end position="318"/>
    </location>
</feature>
<evidence type="ECO:0000256" key="3">
    <source>
        <dbReference type="ARBA" id="ARBA00022692"/>
    </source>
</evidence>
<feature type="transmembrane region" description="Helical" evidence="6">
    <location>
        <begin position="109"/>
        <end position="137"/>
    </location>
</feature>
<feature type="transmembrane region" description="Helical" evidence="6">
    <location>
        <begin position="149"/>
        <end position="171"/>
    </location>
</feature>
<dbReference type="GO" id="GO:0005886">
    <property type="term" value="C:plasma membrane"/>
    <property type="evidence" value="ECO:0007669"/>
    <property type="project" value="UniProtKB-SubCell"/>
</dbReference>
<dbReference type="PANTHER" id="PTHR39087">
    <property type="entry name" value="UPF0104 MEMBRANE PROTEIN MJ1595"/>
    <property type="match status" value="1"/>
</dbReference>
<dbReference type="Pfam" id="PF03706">
    <property type="entry name" value="LPG_synthase_TM"/>
    <property type="match status" value="1"/>
</dbReference>